<dbReference type="Pfam" id="PF00400">
    <property type="entry name" value="WD40"/>
    <property type="match status" value="3"/>
</dbReference>
<dbReference type="InterPro" id="IPR001680">
    <property type="entry name" value="WD40_rpt"/>
</dbReference>
<gene>
    <name evidence="4" type="ORF">Cvel_18823</name>
</gene>
<dbReference type="SMART" id="SM00320">
    <property type="entry name" value="WD40"/>
    <property type="match status" value="7"/>
</dbReference>
<feature type="coiled-coil region" evidence="2">
    <location>
        <begin position="988"/>
        <end position="1043"/>
    </location>
</feature>
<dbReference type="PANTHER" id="PTHR32215:SF0">
    <property type="entry name" value="CILIA- AND FLAGELLA-ASSOCIATED PROTEIN 57"/>
    <property type="match status" value="1"/>
</dbReference>
<dbReference type="InterPro" id="IPR015943">
    <property type="entry name" value="WD40/YVTN_repeat-like_dom_sf"/>
</dbReference>
<evidence type="ECO:0000256" key="3">
    <source>
        <dbReference type="SAM" id="MobiDB-lite"/>
    </source>
</evidence>
<evidence type="ECO:0000256" key="1">
    <source>
        <dbReference type="PROSITE-ProRule" id="PRU00221"/>
    </source>
</evidence>
<feature type="compositionally biased region" description="Low complexity" evidence="3">
    <location>
        <begin position="1230"/>
        <end position="1247"/>
    </location>
</feature>
<name>A0A0G4FUD2_9ALVE</name>
<keyword evidence="1" id="KW-0853">WD repeat</keyword>
<dbReference type="InterPro" id="IPR052993">
    <property type="entry name" value="CFA-57"/>
</dbReference>
<dbReference type="VEuPathDB" id="CryptoDB:Cvel_18823"/>
<protein>
    <submittedName>
        <fullName evidence="4">Uncharacterized protein</fullName>
    </submittedName>
</protein>
<dbReference type="InterPro" id="IPR011047">
    <property type="entry name" value="Quinoprotein_ADH-like_sf"/>
</dbReference>
<feature type="coiled-coil region" evidence="2">
    <location>
        <begin position="797"/>
        <end position="931"/>
    </location>
</feature>
<dbReference type="PANTHER" id="PTHR32215">
    <property type="entry name" value="CILIA- AND FLAGELLA-ASSOCIATED PROTEIN 57"/>
    <property type="match status" value="1"/>
</dbReference>
<feature type="compositionally biased region" description="Gly residues" evidence="3">
    <location>
        <begin position="1304"/>
        <end position="1314"/>
    </location>
</feature>
<feature type="region of interest" description="Disordered" evidence="3">
    <location>
        <begin position="1230"/>
        <end position="1385"/>
    </location>
</feature>
<dbReference type="PhylomeDB" id="A0A0G4FUD2"/>
<feature type="compositionally biased region" description="Low complexity" evidence="3">
    <location>
        <begin position="1330"/>
        <end position="1346"/>
    </location>
</feature>
<feature type="region of interest" description="Disordered" evidence="3">
    <location>
        <begin position="1145"/>
        <end position="1210"/>
    </location>
</feature>
<reference evidence="4" key="1">
    <citation type="submission" date="2014-11" db="EMBL/GenBank/DDBJ databases">
        <authorList>
            <person name="Otto D Thomas"/>
            <person name="Naeem Raeece"/>
        </authorList>
    </citation>
    <scope>NUCLEOTIDE SEQUENCE</scope>
</reference>
<dbReference type="EMBL" id="CDMZ01000641">
    <property type="protein sequence ID" value="CEM18532.1"/>
    <property type="molecule type" value="Genomic_DNA"/>
</dbReference>
<dbReference type="InterPro" id="IPR036322">
    <property type="entry name" value="WD40_repeat_dom_sf"/>
</dbReference>
<proteinExistence type="predicted"/>
<keyword evidence="2" id="KW-0175">Coiled coil</keyword>
<evidence type="ECO:0000256" key="2">
    <source>
        <dbReference type="SAM" id="Coils"/>
    </source>
</evidence>
<accession>A0A0G4FUD2</accession>
<feature type="coiled-coil region" evidence="2">
    <location>
        <begin position="681"/>
        <end position="770"/>
    </location>
</feature>
<dbReference type="Gene3D" id="2.130.10.10">
    <property type="entry name" value="YVTN repeat-like/Quinoprotein amine dehydrogenase"/>
    <property type="match status" value="2"/>
</dbReference>
<dbReference type="SUPFAM" id="SSF50978">
    <property type="entry name" value="WD40 repeat-like"/>
    <property type="match status" value="1"/>
</dbReference>
<dbReference type="PROSITE" id="PS50082">
    <property type="entry name" value="WD_REPEATS_2"/>
    <property type="match status" value="1"/>
</dbReference>
<sequence length="1385" mass="154746">MGDEIQAEEGLGPAANHGPAVSLSHRHIFGLKPDVNSLLHFAEENQIIYPAGHNAVLYSTDHKAQKVFPGHEGSEGITALALSSSKRYLAVAERTERAMVTIWDLVNGKKRRQLSYSECEATEFVWLAFSSESKFLVTLGGPPDWMLIYWSWDKGKVLASVKASQGSELSDCSFNPTDSQSILLCGESVLRTFRLMDGQLKSTATLGGGSRKEREQLRFTCHCWLADDRLIACSEDGQIQLYDNNGEFRATLACSPHKHRACMVVAAISKGFVTGGVGGVIRIFEKSEDLKEFYKRAGSDICVDGTPGVFVRSLAVSPSEEILGIACSNHQLYSLSLTTSDLLKSDDAPTADYLLTAFHSSPILGLDVCVRKPLVVTCSGGSDKTVRVWNYQERTCELTRHFNEEAYSVAFHPSGFHVLVGFSDKLRLMNVLMDDLKTYKEIPIKACRECRFSNGGHLFAAVNSTTIQIFRTYTGEPLWNLRGHNSKVRSVCWTADDTSLVSCGQDGAVYEFSIVNEGKRVSDFVQKGVNLSSVAVYSDPSAAMGKEGPQNSLFAVGSDKMLKEIHKANMRTFTDARILLGQIALPASAKALFATIAEPERPSSLRVYRFPLHGEYVDYQCHSGPSLRLRVSFDDQFVFSASEDGTLCVFDVREKDKVVTKRDREHAIDFADEILVTRLYLDEKQAQMLELERQVDELTNQMDFQLRNRDTHHKEKMAELEDKYQQEVEQERTKYELLREEKNDMEMEYEDNLRNMEELHQKQMQELEASFQAKTMAELKQHQSLMTAKDKEIGDFKAHLKEMKEAFERKLNETTDEFGDKVRELQQDKRNLQEQKETALKNERETLRQLEEDADKEIEEVKEQYEEKINIEKIERNKLLCQANMHKKTAEEVQRALEKEKDAVREKESTISKLKQEIDKLLKESLSMRNEIRERDLTIGGKEQRIYDLKKLNQELEKFKFVLDYKIKELKAQIDPKNDEIALMKKCIQDMDAELEEYHRKNKNFKLKICELETKQNALLKEIQDQRKSLTDSNNLIKRMKDEIFDCAQHIQEPKALKNVVTGLYKKYVKHEVKKVEFDTDIQKEANRQRDYLERSVESLKRKLSKDSEVHRQDNMKIMQENVVLIREINELRRELNHLRHERQQAKLHLQSQAGGQSGPQGINQQPSYGGGQPPHAQTHRPSTDRNSPPHASGGDSLMQGGGRSQEPQEVQLVEEDEDAVLQEQLAAVQQLGSSHPPAAAGAPSEGVPVDADELPLEPSSQANPEAEREVQGGVETPAAPAEDDVAEASVRPKEGEGVAPQGAAGGEEGGPEGAVGPSEVGEGGGGETAGEVEGEVSAPAAEEAPPAAPEGEGGGEGEAEAAAPAEGEGGAKEGEGEGEAAPAE</sequence>
<organism evidence="4">
    <name type="scientific">Chromera velia CCMP2878</name>
    <dbReference type="NCBI Taxonomy" id="1169474"/>
    <lineage>
        <taxon>Eukaryota</taxon>
        <taxon>Sar</taxon>
        <taxon>Alveolata</taxon>
        <taxon>Colpodellida</taxon>
        <taxon>Chromeraceae</taxon>
        <taxon>Chromera</taxon>
    </lineage>
</organism>
<evidence type="ECO:0000313" key="4">
    <source>
        <dbReference type="EMBL" id="CEM18532.1"/>
    </source>
</evidence>
<feature type="repeat" description="WD" evidence="1">
    <location>
        <begin position="481"/>
        <end position="514"/>
    </location>
</feature>
<dbReference type="SUPFAM" id="SSF50998">
    <property type="entry name" value="Quinoprotein alcohol dehydrogenase-like"/>
    <property type="match status" value="1"/>
</dbReference>